<evidence type="ECO:0000256" key="2">
    <source>
        <dbReference type="ARBA" id="ARBA00022723"/>
    </source>
</evidence>
<comment type="caution">
    <text evidence="6">The sequence shown here is derived from an EMBL/GenBank/DDBJ whole genome shotgun (WGS) entry which is preliminary data.</text>
</comment>
<gene>
    <name evidence="6" type="ORF">GCM10023191_059910</name>
</gene>
<dbReference type="InterPro" id="IPR029060">
    <property type="entry name" value="PIN-like_dom_sf"/>
</dbReference>
<dbReference type="RefSeq" id="WP_345469484.1">
    <property type="nucleotide sequence ID" value="NZ_BAABHF010000035.1"/>
</dbReference>
<evidence type="ECO:0000313" key="7">
    <source>
        <dbReference type="Proteomes" id="UP001500503"/>
    </source>
</evidence>
<sequence length="133" mass="14194">MSSVRPIVLDAGSLISAESRSRVIWTVYDETLITGQELIVSTPVLAQVWRNGRKQAVIGRFLRRCVVDAPNESTAKRAGELLGRTGTSDAVDALVVATAIERGATTILTSDPNDLKALVDASGVKLPPLIQKV</sequence>
<organism evidence="6 7">
    <name type="scientific">Actinoallomurus oryzae</name>
    <dbReference type="NCBI Taxonomy" id="502180"/>
    <lineage>
        <taxon>Bacteria</taxon>
        <taxon>Bacillati</taxon>
        <taxon>Actinomycetota</taxon>
        <taxon>Actinomycetes</taxon>
        <taxon>Streptosporangiales</taxon>
        <taxon>Thermomonosporaceae</taxon>
        <taxon>Actinoallomurus</taxon>
    </lineage>
</organism>
<keyword evidence="4" id="KW-0460">Magnesium</keyword>
<keyword evidence="1" id="KW-0540">Nuclease</keyword>
<protein>
    <recommendedName>
        <fullName evidence="5">PIN domain-containing protein</fullName>
    </recommendedName>
</protein>
<name>A0ABP8QKR2_9ACTN</name>
<keyword evidence="7" id="KW-1185">Reference proteome</keyword>
<reference evidence="7" key="1">
    <citation type="journal article" date="2019" name="Int. J. Syst. Evol. Microbiol.">
        <title>The Global Catalogue of Microorganisms (GCM) 10K type strain sequencing project: providing services to taxonomists for standard genome sequencing and annotation.</title>
        <authorList>
            <consortium name="The Broad Institute Genomics Platform"/>
            <consortium name="The Broad Institute Genome Sequencing Center for Infectious Disease"/>
            <person name="Wu L."/>
            <person name="Ma J."/>
        </authorList>
    </citation>
    <scope>NUCLEOTIDE SEQUENCE [LARGE SCALE GENOMIC DNA]</scope>
    <source>
        <strain evidence="7">JCM 17933</strain>
    </source>
</reference>
<proteinExistence type="predicted"/>
<evidence type="ECO:0000256" key="3">
    <source>
        <dbReference type="ARBA" id="ARBA00022801"/>
    </source>
</evidence>
<dbReference type="InterPro" id="IPR002716">
    <property type="entry name" value="PIN_dom"/>
</dbReference>
<dbReference type="Proteomes" id="UP001500503">
    <property type="component" value="Unassembled WGS sequence"/>
</dbReference>
<dbReference type="Pfam" id="PF01850">
    <property type="entry name" value="PIN"/>
    <property type="match status" value="1"/>
</dbReference>
<feature type="domain" description="PIN" evidence="5">
    <location>
        <begin position="7"/>
        <end position="113"/>
    </location>
</feature>
<evidence type="ECO:0000256" key="1">
    <source>
        <dbReference type="ARBA" id="ARBA00022722"/>
    </source>
</evidence>
<evidence type="ECO:0000259" key="5">
    <source>
        <dbReference type="Pfam" id="PF01850"/>
    </source>
</evidence>
<keyword evidence="2" id="KW-0479">Metal-binding</keyword>
<dbReference type="EMBL" id="BAABHF010000035">
    <property type="protein sequence ID" value="GAA4504864.1"/>
    <property type="molecule type" value="Genomic_DNA"/>
</dbReference>
<evidence type="ECO:0000313" key="6">
    <source>
        <dbReference type="EMBL" id="GAA4504864.1"/>
    </source>
</evidence>
<keyword evidence="3" id="KW-0378">Hydrolase</keyword>
<accession>A0ABP8QKR2</accession>
<dbReference type="Gene3D" id="3.40.50.1010">
    <property type="entry name" value="5'-nuclease"/>
    <property type="match status" value="1"/>
</dbReference>
<evidence type="ECO:0000256" key="4">
    <source>
        <dbReference type="ARBA" id="ARBA00022842"/>
    </source>
</evidence>
<dbReference type="SUPFAM" id="SSF88723">
    <property type="entry name" value="PIN domain-like"/>
    <property type="match status" value="1"/>
</dbReference>